<organism evidence="2 3">
    <name type="scientific">Anaeramoeba flamelloides</name>
    <dbReference type="NCBI Taxonomy" id="1746091"/>
    <lineage>
        <taxon>Eukaryota</taxon>
        <taxon>Metamonada</taxon>
        <taxon>Anaeramoebidae</taxon>
        <taxon>Anaeramoeba</taxon>
    </lineage>
</organism>
<evidence type="ECO:0000259" key="1">
    <source>
        <dbReference type="PROSITE" id="PS50197"/>
    </source>
</evidence>
<dbReference type="PROSITE" id="PS50197">
    <property type="entry name" value="BEACH"/>
    <property type="match status" value="1"/>
</dbReference>
<sequence length="175" mass="20818">MGTIKSTNIRRLKEKFRNWCDEIIPPFHYGSHYSCAGIILHYLLRLEPFTRINHDFHGNSFDVPERMFLSICESFQSTILNNSDVRELIPEFYYFPEFLSNLNNTNFGVLNLNEHHLENRRIGNIKVPKWANNSFEEFIKIHRRALESDYVSANLHHWIDLIFGFKQTGEEAKRQ</sequence>
<dbReference type="InterPro" id="IPR050865">
    <property type="entry name" value="BEACH_Domain"/>
</dbReference>
<dbReference type="SMART" id="SM01026">
    <property type="entry name" value="Beach"/>
    <property type="match status" value="1"/>
</dbReference>
<comment type="caution">
    <text evidence="2">The sequence shown here is derived from an EMBL/GenBank/DDBJ whole genome shotgun (WGS) entry which is preliminary data.</text>
</comment>
<dbReference type="Proteomes" id="UP001150062">
    <property type="component" value="Unassembled WGS sequence"/>
</dbReference>
<name>A0ABQ8YKN6_9EUKA</name>
<dbReference type="SUPFAM" id="SSF81837">
    <property type="entry name" value="BEACH domain"/>
    <property type="match status" value="1"/>
</dbReference>
<gene>
    <name evidence="2" type="ORF">M0813_02278</name>
</gene>
<reference evidence="2" key="1">
    <citation type="submission" date="2022-08" db="EMBL/GenBank/DDBJ databases">
        <title>Novel sulfate-reducing endosymbionts in the free-living metamonad Anaeramoeba.</title>
        <authorList>
            <person name="Jerlstrom-Hultqvist J."/>
            <person name="Cepicka I."/>
            <person name="Gallot-Lavallee L."/>
            <person name="Salas-Leiva D."/>
            <person name="Curtis B.A."/>
            <person name="Zahonova K."/>
            <person name="Pipaliya S."/>
            <person name="Dacks J."/>
            <person name="Roger A.J."/>
        </authorList>
    </citation>
    <scope>NUCLEOTIDE SEQUENCE</scope>
    <source>
        <strain evidence="2">Schooner1</strain>
    </source>
</reference>
<dbReference type="PANTHER" id="PTHR13743">
    <property type="entry name" value="BEIGE/BEACH-RELATED"/>
    <property type="match status" value="1"/>
</dbReference>
<evidence type="ECO:0000313" key="2">
    <source>
        <dbReference type="EMBL" id="KAJ6245165.1"/>
    </source>
</evidence>
<evidence type="ECO:0000313" key="3">
    <source>
        <dbReference type="Proteomes" id="UP001150062"/>
    </source>
</evidence>
<proteinExistence type="predicted"/>
<dbReference type="InterPro" id="IPR000409">
    <property type="entry name" value="BEACH_dom"/>
</dbReference>
<dbReference type="Pfam" id="PF02138">
    <property type="entry name" value="Beach"/>
    <property type="match status" value="1"/>
</dbReference>
<keyword evidence="3" id="KW-1185">Reference proteome</keyword>
<accession>A0ABQ8YKN6</accession>
<protein>
    <submittedName>
        <fullName evidence="2">Neurobeachin</fullName>
    </submittedName>
</protein>
<dbReference type="EMBL" id="JAOAOG010000148">
    <property type="protein sequence ID" value="KAJ6245165.1"/>
    <property type="molecule type" value="Genomic_DNA"/>
</dbReference>
<feature type="domain" description="BEACH" evidence="1">
    <location>
        <begin position="1"/>
        <end position="175"/>
    </location>
</feature>
<dbReference type="Gene3D" id="1.10.1540.10">
    <property type="entry name" value="BEACH domain"/>
    <property type="match status" value="1"/>
</dbReference>
<dbReference type="InterPro" id="IPR036372">
    <property type="entry name" value="BEACH_dom_sf"/>
</dbReference>